<gene>
    <name evidence="1" type="ORF">ACFFHF_07460</name>
</gene>
<keyword evidence="2" id="KW-1185">Reference proteome</keyword>
<evidence type="ECO:0000313" key="2">
    <source>
        <dbReference type="Proteomes" id="UP001589738"/>
    </source>
</evidence>
<dbReference type="InterPro" id="IPR010461">
    <property type="entry name" value="ComK"/>
</dbReference>
<dbReference type="PIRSF" id="PIRSF011560">
    <property type="entry name" value="ComK"/>
    <property type="match status" value="1"/>
</dbReference>
<name>A0ABV6KT44_9BACI</name>
<comment type="caution">
    <text evidence="1">The sequence shown here is derived from an EMBL/GenBank/DDBJ whole genome shotgun (WGS) entry which is preliminary data.</text>
</comment>
<dbReference type="EMBL" id="JBHLUU010000022">
    <property type="protein sequence ID" value="MFC0475093.1"/>
    <property type="molecule type" value="Genomic_DNA"/>
</dbReference>
<dbReference type="Pfam" id="PF06338">
    <property type="entry name" value="ComK"/>
    <property type="match status" value="1"/>
</dbReference>
<proteinExistence type="predicted"/>
<dbReference type="RefSeq" id="WP_340902818.1">
    <property type="nucleotide sequence ID" value="NZ_JBHLUU010000022.1"/>
</dbReference>
<accession>A0ABV6KT44</accession>
<evidence type="ECO:0000313" key="1">
    <source>
        <dbReference type="EMBL" id="MFC0475093.1"/>
    </source>
</evidence>
<dbReference type="PROSITE" id="PS51257">
    <property type="entry name" value="PROKAR_LIPOPROTEIN"/>
    <property type="match status" value="1"/>
</dbReference>
<reference evidence="1 2" key="1">
    <citation type="submission" date="2024-09" db="EMBL/GenBank/DDBJ databases">
        <authorList>
            <person name="Sun Q."/>
            <person name="Mori K."/>
        </authorList>
    </citation>
    <scope>NUCLEOTIDE SEQUENCE [LARGE SCALE GENOMIC DNA]</scope>
    <source>
        <strain evidence="1 2">CGMCC 1.9126</strain>
    </source>
</reference>
<protein>
    <submittedName>
        <fullName evidence="1">Competence protein ComK</fullName>
    </submittedName>
</protein>
<sequence length="187" mass="21796">MRMQHQRNLVEEYEINPFTMVIMPTTYGCKTYSKVYETDDTCLSPFKPIEIIRKSCQFFGSSYEGRKDGVRQLTGITHKVPIPVSPTNYIYFFPTTSPDNSECIWLAHEHIVDYKKGDKSETTVMFTNKEVMNIPISYNSFHNQISRTLLVQSKLGKRLEDTRTMYVNFGKKMRASENQLDYGNYGH</sequence>
<organism evidence="1 2">
    <name type="scientific">Robertmurraya beringensis</name>
    <dbReference type="NCBI Taxonomy" id="641660"/>
    <lineage>
        <taxon>Bacteria</taxon>
        <taxon>Bacillati</taxon>
        <taxon>Bacillota</taxon>
        <taxon>Bacilli</taxon>
        <taxon>Bacillales</taxon>
        <taxon>Bacillaceae</taxon>
        <taxon>Robertmurraya</taxon>
    </lineage>
</organism>
<dbReference type="Proteomes" id="UP001589738">
    <property type="component" value="Unassembled WGS sequence"/>
</dbReference>